<accession>A0A151ZAD7</accession>
<dbReference type="OrthoDB" id="19156at2759"/>
<gene>
    <name evidence="3" type="ORF">DLAC_07779</name>
</gene>
<dbReference type="GO" id="GO:0031012">
    <property type="term" value="C:extracellular matrix"/>
    <property type="evidence" value="ECO:0007669"/>
    <property type="project" value="TreeGrafter"/>
</dbReference>
<dbReference type="GO" id="GO:0030198">
    <property type="term" value="P:extracellular matrix organization"/>
    <property type="evidence" value="ECO:0007669"/>
    <property type="project" value="TreeGrafter"/>
</dbReference>
<dbReference type="GO" id="GO:0005201">
    <property type="term" value="F:extracellular matrix structural constituent"/>
    <property type="evidence" value="ECO:0007669"/>
    <property type="project" value="TreeGrafter"/>
</dbReference>
<dbReference type="AlphaFoldDB" id="A0A151ZAD7"/>
<dbReference type="SMART" id="SM01063">
    <property type="entry name" value="CBM49"/>
    <property type="match status" value="1"/>
</dbReference>
<dbReference type="OMA" id="ICACIDI"/>
<feature type="signal peptide" evidence="1">
    <location>
        <begin position="1"/>
        <end position="19"/>
    </location>
</feature>
<organism evidence="3 4">
    <name type="scientific">Tieghemostelium lacteum</name>
    <name type="common">Slime mold</name>
    <name type="synonym">Dictyostelium lacteum</name>
    <dbReference type="NCBI Taxonomy" id="361077"/>
    <lineage>
        <taxon>Eukaryota</taxon>
        <taxon>Amoebozoa</taxon>
        <taxon>Evosea</taxon>
        <taxon>Eumycetozoa</taxon>
        <taxon>Dictyostelia</taxon>
        <taxon>Dictyosteliales</taxon>
        <taxon>Raperosteliaceae</taxon>
        <taxon>Tieghemostelium</taxon>
    </lineage>
</organism>
<dbReference type="InterPro" id="IPR052879">
    <property type="entry name" value="Dd_Spore_Germination_Stalk"/>
</dbReference>
<evidence type="ECO:0000259" key="2">
    <source>
        <dbReference type="SMART" id="SM01063"/>
    </source>
</evidence>
<dbReference type="InParanoid" id="A0A151ZAD7"/>
<protein>
    <recommendedName>
        <fullName evidence="2">Carbohydrate binding domain-containing protein</fullName>
    </recommendedName>
</protein>
<sequence>MKAFLTLTTLLLSIAVISASYPCGTGICGDGELCYTRDSICRCMRYYECHDVDLTVRQINSWTDAKDNCVYTQYDVDIRNHMNRNIKQIFIGTSNMQLKDNNSIWGARRLHNGDVTLLENQDVNANAVHTFGFIVRATKDNRPSLFIKAVVY</sequence>
<keyword evidence="4" id="KW-1185">Reference proteome</keyword>
<reference evidence="3 4" key="1">
    <citation type="submission" date="2015-12" db="EMBL/GenBank/DDBJ databases">
        <title>Dictyostelia acquired genes for synthesis and detection of signals that induce cell-type specialization by lateral gene transfer from prokaryotes.</title>
        <authorList>
            <person name="Gloeckner G."/>
            <person name="Schaap P."/>
        </authorList>
    </citation>
    <scope>NUCLEOTIDE SEQUENCE [LARGE SCALE GENOMIC DNA]</scope>
    <source>
        <strain evidence="3 4">TK</strain>
    </source>
</reference>
<dbReference type="GO" id="GO:0030246">
    <property type="term" value="F:carbohydrate binding"/>
    <property type="evidence" value="ECO:0007669"/>
    <property type="project" value="InterPro"/>
</dbReference>
<feature type="chain" id="PRO_5007593061" description="Carbohydrate binding domain-containing protein" evidence="1">
    <location>
        <begin position="20"/>
        <end position="152"/>
    </location>
</feature>
<evidence type="ECO:0000313" key="4">
    <source>
        <dbReference type="Proteomes" id="UP000076078"/>
    </source>
</evidence>
<dbReference type="Proteomes" id="UP000076078">
    <property type="component" value="Unassembled WGS sequence"/>
</dbReference>
<comment type="caution">
    <text evidence="3">The sequence shown here is derived from an EMBL/GenBank/DDBJ whole genome shotgun (WGS) entry which is preliminary data.</text>
</comment>
<evidence type="ECO:0000313" key="3">
    <source>
        <dbReference type="EMBL" id="KYQ90906.1"/>
    </source>
</evidence>
<dbReference type="Pfam" id="PF09478">
    <property type="entry name" value="CBM49"/>
    <property type="match status" value="1"/>
</dbReference>
<dbReference type="EMBL" id="LODT01000035">
    <property type="protein sequence ID" value="KYQ90906.1"/>
    <property type="molecule type" value="Genomic_DNA"/>
</dbReference>
<dbReference type="InterPro" id="IPR019028">
    <property type="entry name" value="CBM_49"/>
</dbReference>
<name>A0A151ZAD7_TIELA</name>
<keyword evidence="1" id="KW-0732">Signal</keyword>
<dbReference type="PANTHER" id="PTHR33239">
    <property type="entry name" value="CELLULOSE-BINDING DOMAIN-CONTAINING PROTEIN-RELATED"/>
    <property type="match status" value="1"/>
</dbReference>
<evidence type="ECO:0000256" key="1">
    <source>
        <dbReference type="SAM" id="SignalP"/>
    </source>
</evidence>
<proteinExistence type="predicted"/>
<feature type="domain" description="Carbohydrate binding" evidence="2">
    <location>
        <begin position="52"/>
        <end position="138"/>
    </location>
</feature>